<gene>
    <name evidence="2" type="ORF">EV383_4428</name>
</gene>
<dbReference type="EMBL" id="SHKL01000001">
    <property type="protein sequence ID" value="RZT87503.1"/>
    <property type="molecule type" value="Genomic_DNA"/>
</dbReference>
<dbReference type="Proteomes" id="UP000291591">
    <property type="component" value="Unassembled WGS sequence"/>
</dbReference>
<organism evidence="2 3">
    <name type="scientific">Pseudonocardia sediminis</name>
    <dbReference type="NCBI Taxonomy" id="1397368"/>
    <lineage>
        <taxon>Bacteria</taxon>
        <taxon>Bacillati</taxon>
        <taxon>Actinomycetota</taxon>
        <taxon>Actinomycetes</taxon>
        <taxon>Pseudonocardiales</taxon>
        <taxon>Pseudonocardiaceae</taxon>
        <taxon>Pseudonocardia</taxon>
    </lineage>
</organism>
<feature type="region of interest" description="Disordered" evidence="1">
    <location>
        <begin position="29"/>
        <end position="65"/>
    </location>
</feature>
<name>A0A4Q7V456_PSEST</name>
<evidence type="ECO:0000313" key="3">
    <source>
        <dbReference type="Proteomes" id="UP000291591"/>
    </source>
</evidence>
<keyword evidence="3" id="KW-1185">Reference proteome</keyword>
<dbReference type="RefSeq" id="WP_130291647.1">
    <property type="nucleotide sequence ID" value="NZ_SHKL01000001.1"/>
</dbReference>
<protein>
    <submittedName>
        <fullName evidence="2">Uncharacterized protein</fullName>
    </submittedName>
</protein>
<proteinExistence type="predicted"/>
<sequence>MSTSKPMLDVDTSAAERKAAEVKERLAEMAAARPRAGKSNCLDDHSVMKPVPNRADRQRMKRTKP</sequence>
<reference evidence="2 3" key="1">
    <citation type="submission" date="2019-02" db="EMBL/GenBank/DDBJ databases">
        <title>Sequencing the genomes of 1000 actinobacteria strains.</title>
        <authorList>
            <person name="Klenk H.-P."/>
        </authorList>
    </citation>
    <scope>NUCLEOTIDE SEQUENCE [LARGE SCALE GENOMIC DNA]</scope>
    <source>
        <strain evidence="2 3">DSM 45779</strain>
    </source>
</reference>
<dbReference type="AlphaFoldDB" id="A0A4Q7V456"/>
<comment type="caution">
    <text evidence="2">The sequence shown here is derived from an EMBL/GenBank/DDBJ whole genome shotgun (WGS) entry which is preliminary data.</text>
</comment>
<evidence type="ECO:0000256" key="1">
    <source>
        <dbReference type="SAM" id="MobiDB-lite"/>
    </source>
</evidence>
<accession>A0A4Q7V456</accession>
<evidence type="ECO:0000313" key="2">
    <source>
        <dbReference type="EMBL" id="RZT87503.1"/>
    </source>
</evidence>